<name>A0A6J7DF70_9ZZZZ</name>
<evidence type="ECO:0000313" key="2">
    <source>
        <dbReference type="EMBL" id="CAB4869196.1"/>
    </source>
</evidence>
<comment type="similarity">
    <text evidence="1">Belongs to the short-chain dehydrogenases/reductases (SDR) family.</text>
</comment>
<dbReference type="InterPro" id="IPR002347">
    <property type="entry name" value="SDR_fam"/>
</dbReference>
<dbReference type="PRINTS" id="PR00081">
    <property type="entry name" value="GDHRDH"/>
</dbReference>
<dbReference type="SUPFAM" id="SSF51735">
    <property type="entry name" value="NAD(P)-binding Rossmann-fold domains"/>
    <property type="match status" value="1"/>
</dbReference>
<dbReference type="PANTHER" id="PTHR42879">
    <property type="entry name" value="3-OXOACYL-(ACYL-CARRIER-PROTEIN) REDUCTASE"/>
    <property type="match status" value="1"/>
</dbReference>
<dbReference type="PANTHER" id="PTHR42879:SF2">
    <property type="entry name" value="3-OXOACYL-[ACYL-CARRIER-PROTEIN] REDUCTASE FABG"/>
    <property type="match status" value="1"/>
</dbReference>
<proteinExistence type="inferred from homology"/>
<protein>
    <submittedName>
        <fullName evidence="2">Unannotated protein</fullName>
    </submittedName>
</protein>
<dbReference type="InterPro" id="IPR036291">
    <property type="entry name" value="NAD(P)-bd_dom_sf"/>
</dbReference>
<dbReference type="CDD" id="cd05233">
    <property type="entry name" value="SDR_c"/>
    <property type="match status" value="1"/>
</dbReference>
<dbReference type="Pfam" id="PF13561">
    <property type="entry name" value="adh_short_C2"/>
    <property type="match status" value="1"/>
</dbReference>
<gene>
    <name evidence="2" type="ORF">UFOPK3342_00872</name>
</gene>
<sequence>MVDISSTKGELRLPLFNFPKNSVALVTGAGSGIGFATATLLSQVGVITYGLTKIADDKPEISHGLIRWLVADVSDRDQVDSAISRVREEHESLDFLVSNAAVVRHAPVGDVLISDLKYMLDTNLIGYFNLMGSALPLLKKSKAASVVAVSSIHAQTTSRMVSGYAATKGALVSAVKASALDLGADGIRVNVVLPGSVDTPMLRASANLRFPENPDAQIDEWGRSHPLGRILEPEEVAHAIIFLGSPMASGITGATLIVDGGLSAKLAL</sequence>
<evidence type="ECO:0000256" key="1">
    <source>
        <dbReference type="ARBA" id="ARBA00006484"/>
    </source>
</evidence>
<dbReference type="FunFam" id="3.40.50.720:FF:000084">
    <property type="entry name" value="Short-chain dehydrogenase reductase"/>
    <property type="match status" value="1"/>
</dbReference>
<dbReference type="AlphaFoldDB" id="A0A6J7DF70"/>
<dbReference type="InterPro" id="IPR050259">
    <property type="entry name" value="SDR"/>
</dbReference>
<dbReference type="Gene3D" id="3.40.50.720">
    <property type="entry name" value="NAD(P)-binding Rossmann-like Domain"/>
    <property type="match status" value="1"/>
</dbReference>
<accession>A0A6J7DF70</accession>
<reference evidence="2" key="1">
    <citation type="submission" date="2020-05" db="EMBL/GenBank/DDBJ databases">
        <authorList>
            <person name="Chiriac C."/>
            <person name="Salcher M."/>
            <person name="Ghai R."/>
            <person name="Kavagutti S V."/>
        </authorList>
    </citation>
    <scope>NUCLEOTIDE SEQUENCE</scope>
</reference>
<dbReference type="EMBL" id="CAFBLH010000025">
    <property type="protein sequence ID" value="CAB4869196.1"/>
    <property type="molecule type" value="Genomic_DNA"/>
</dbReference>
<organism evidence="2">
    <name type="scientific">freshwater metagenome</name>
    <dbReference type="NCBI Taxonomy" id="449393"/>
    <lineage>
        <taxon>unclassified sequences</taxon>
        <taxon>metagenomes</taxon>
        <taxon>ecological metagenomes</taxon>
    </lineage>
</organism>